<dbReference type="PANTHER" id="PTHR22595:SF79">
    <property type="entry name" value="CHITINASE 12"/>
    <property type="match status" value="1"/>
</dbReference>
<evidence type="ECO:0000256" key="2">
    <source>
        <dbReference type="ARBA" id="ARBA00022821"/>
    </source>
</evidence>
<gene>
    <name evidence="5" type="primary">CHI1</name>
    <name evidence="5" type="ORF">CK203_099245</name>
</gene>
<dbReference type="SUPFAM" id="SSF53955">
    <property type="entry name" value="Lysozyme-like"/>
    <property type="match status" value="1"/>
</dbReference>
<sequence>MTPQSPKPSCHDVTTGRWTLSSADTAAGRVPRCRFITNTINGGIECVKGSNAQVENRIGFYKRFCDANRLWQRKAFCLIGALNCASLPLEIGISCCQQGVISAANIK</sequence>
<dbReference type="GO" id="GO:0006952">
    <property type="term" value="P:defense response"/>
    <property type="evidence" value="ECO:0007669"/>
    <property type="project" value="UniProtKB-KW"/>
</dbReference>
<dbReference type="Proteomes" id="UP000288805">
    <property type="component" value="Unassembled WGS sequence"/>
</dbReference>
<dbReference type="InterPro" id="IPR023346">
    <property type="entry name" value="Lysozyme-like_dom_sf"/>
</dbReference>
<dbReference type="Pfam" id="PF00182">
    <property type="entry name" value="Glyco_hydro_19"/>
    <property type="match status" value="1"/>
</dbReference>
<organism evidence="5 6">
    <name type="scientific">Vitis vinifera</name>
    <name type="common">Grape</name>
    <dbReference type="NCBI Taxonomy" id="29760"/>
    <lineage>
        <taxon>Eukaryota</taxon>
        <taxon>Viridiplantae</taxon>
        <taxon>Streptophyta</taxon>
        <taxon>Embryophyta</taxon>
        <taxon>Tracheophyta</taxon>
        <taxon>Spermatophyta</taxon>
        <taxon>Magnoliopsida</taxon>
        <taxon>eudicotyledons</taxon>
        <taxon>Gunneridae</taxon>
        <taxon>Pentapetalae</taxon>
        <taxon>rosids</taxon>
        <taxon>Vitales</taxon>
        <taxon>Vitaceae</taxon>
        <taxon>Viteae</taxon>
        <taxon>Vitis</taxon>
    </lineage>
</organism>
<evidence type="ECO:0000313" key="6">
    <source>
        <dbReference type="Proteomes" id="UP000288805"/>
    </source>
</evidence>
<proteinExistence type="predicted"/>
<name>A0A438CGV2_VITVI</name>
<evidence type="ECO:0000256" key="3">
    <source>
        <dbReference type="ARBA" id="ARBA00023157"/>
    </source>
</evidence>
<reference evidence="5 6" key="1">
    <citation type="journal article" date="2018" name="PLoS Genet.">
        <title>Population sequencing reveals clonal diversity and ancestral inbreeding in the grapevine cultivar Chardonnay.</title>
        <authorList>
            <person name="Roach M.J."/>
            <person name="Johnson D.L."/>
            <person name="Bohlmann J."/>
            <person name="van Vuuren H.J."/>
            <person name="Jones S.J."/>
            <person name="Pretorius I.S."/>
            <person name="Schmidt S.A."/>
            <person name="Borneman A.R."/>
        </authorList>
    </citation>
    <scope>NUCLEOTIDE SEQUENCE [LARGE SCALE GENOMIC DNA]</scope>
    <source>
        <strain evidence="6">cv. Chardonnay</strain>
        <tissue evidence="5">Leaf</tissue>
    </source>
</reference>
<evidence type="ECO:0000256" key="1">
    <source>
        <dbReference type="ARBA" id="ARBA00022669"/>
    </source>
</evidence>
<keyword evidence="2" id="KW-0611">Plant defense</keyword>
<dbReference type="AlphaFoldDB" id="A0A438CGV2"/>
<accession>A0A438CGV2</accession>
<dbReference type="Gene3D" id="1.10.530.10">
    <property type="match status" value="1"/>
</dbReference>
<dbReference type="GO" id="GO:0006032">
    <property type="term" value="P:chitin catabolic process"/>
    <property type="evidence" value="ECO:0007669"/>
    <property type="project" value="InterPro"/>
</dbReference>
<dbReference type="PANTHER" id="PTHR22595">
    <property type="entry name" value="CHITINASE-RELATED"/>
    <property type="match status" value="1"/>
</dbReference>
<evidence type="ECO:0000313" key="5">
    <source>
        <dbReference type="EMBL" id="RVW22432.1"/>
    </source>
</evidence>
<keyword evidence="1" id="KW-0147">Chitin-binding</keyword>
<dbReference type="EMBL" id="QGNW01002234">
    <property type="protein sequence ID" value="RVW22432.1"/>
    <property type="molecule type" value="Genomic_DNA"/>
</dbReference>
<dbReference type="GO" id="GO:0004568">
    <property type="term" value="F:chitinase activity"/>
    <property type="evidence" value="ECO:0007669"/>
    <property type="project" value="InterPro"/>
</dbReference>
<comment type="caution">
    <text evidence="5">The sequence shown here is derived from an EMBL/GenBank/DDBJ whole genome shotgun (WGS) entry which is preliminary data.</text>
</comment>
<evidence type="ECO:0000259" key="4">
    <source>
        <dbReference type="Pfam" id="PF00182"/>
    </source>
</evidence>
<dbReference type="GO" id="GO:0008061">
    <property type="term" value="F:chitin binding"/>
    <property type="evidence" value="ECO:0007669"/>
    <property type="project" value="UniProtKB-KW"/>
</dbReference>
<dbReference type="InterPro" id="IPR000726">
    <property type="entry name" value="Glyco_hydro_19_cat"/>
</dbReference>
<feature type="domain" description="Glycoside hydrolase family 19 catalytic" evidence="4">
    <location>
        <begin position="1"/>
        <end position="66"/>
    </location>
</feature>
<protein>
    <submittedName>
        <fullName evidence="5">Endochitinase 1</fullName>
    </submittedName>
</protein>
<keyword evidence="3" id="KW-1015">Disulfide bond</keyword>
<dbReference type="CDD" id="cd00325">
    <property type="entry name" value="chitinase_GH19"/>
    <property type="match status" value="1"/>
</dbReference>
<dbReference type="GO" id="GO:0016998">
    <property type="term" value="P:cell wall macromolecule catabolic process"/>
    <property type="evidence" value="ECO:0007669"/>
    <property type="project" value="InterPro"/>
</dbReference>